<evidence type="ECO:0000256" key="1">
    <source>
        <dbReference type="SAM" id="Phobius"/>
    </source>
</evidence>
<evidence type="ECO:0000313" key="2">
    <source>
        <dbReference type="EMBL" id="MPN28759.1"/>
    </source>
</evidence>
<gene>
    <name evidence="2" type="ORF">SDC9_176204</name>
</gene>
<dbReference type="AlphaFoldDB" id="A0A645GSG8"/>
<comment type="caution">
    <text evidence="2">The sequence shown here is derived from an EMBL/GenBank/DDBJ whole genome shotgun (WGS) entry which is preliminary data.</text>
</comment>
<protein>
    <submittedName>
        <fullName evidence="2">Uncharacterized protein</fullName>
    </submittedName>
</protein>
<sequence>MILITKKNNKDNNISIREIDRYMDDFYIDKNKIENIKASKDMNLWVKESINQAQADIEEEKKIKGRKNKTVAGIMILISISFLIYSPELVHKFYPVQIILKDLNEVLKVDEITSKLGIDKIIPKAIVDENGELIFKKTPKYNIDNLD</sequence>
<feature type="transmembrane region" description="Helical" evidence="1">
    <location>
        <begin position="70"/>
        <end position="87"/>
    </location>
</feature>
<organism evidence="2">
    <name type="scientific">bioreactor metagenome</name>
    <dbReference type="NCBI Taxonomy" id="1076179"/>
    <lineage>
        <taxon>unclassified sequences</taxon>
        <taxon>metagenomes</taxon>
        <taxon>ecological metagenomes</taxon>
    </lineage>
</organism>
<name>A0A645GSG8_9ZZZZ</name>
<keyword evidence="1" id="KW-0812">Transmembrane</keyword>
<dbReference type="EMBL" id="VSSQ01079162">
    <property type="protein sequence ID" value="MPN28759.1"/>
    <property type="molecule type" value="Genomic_DNA"/>
</dbReference>
<reference evidence="2" key="1">
    <citation type="submission" date="2019-08" db="EMBL/GenBank/DDBJ databases">
        <authorList>
            <person name="Kucharzyk K."/>
            <person name="Murdoch R.W."/>
            <person name="Higgins S."/>
            <person name="Loffler F."/>
        </authorList>
    </citation>
    <scope>NUCLEOTIDE SEQUENCE</scope>
</reference>
<keyword evidence="1" id="KW-1133">Transmembrane helix</keyword>
<proteinExistence type="predicted"/>
<keyword evidence="1" id="KW-0472">Membrane</keyword>
<accession>A0A645GSG8</accession>